<evidence type="ECO:0008006" key="3">
    <source>
        <dbReference type="Google" id="ProtNLM"/>
    </source>
</evidence>
<organism evidence="1 2">
    <name type="scientific">Enterococcus diestrammenae</name>
    <dbReference type="NCBI Taxonomy" id="1155073"/>
    <lineage>
        <taxon>Bacteria</taxon>
        <taxon>Bacillati</taxon>
        <taxon>Bacillota</taxon>
        <taxon>Bacilli</taxon>
        <taxon>Lactobacillales</taxon>
        <taxon>Enterococcaceae</taxon>
        <taxon>Enterococcus</taxon>
    </lineage>
</organism>
<evidence type="ECO:0000313" key="2">
    <source>
        <dbReference type="Proteomes" id="UP001429357"/>
    </source>
</evidence>
<dbReference type="RefSeq" id="WP_161870058.1">
    <property type="nucleotide sequence ID" value="NZ_JBMRGR010000001.1"/>
</dbReference>
<dbReference type="Proteomes" id="UP001429357">
    <property type="component" value="Unassembled WGS sequence"/>
</dbReference>
<name>A0ABV0F6R8_9ENTE</name>
<keyword evidence="2" id="KW-1185">Reference proteome</keyword>
<gene>
    <name evidence="1" type="ORF">BAU18_002277</name>
</gene>
<evidence type="ECO:0000313" key="1">
    <source>
        <dbReference type="EMBL" id="MEO1782663.1"/>
    </source>
</evidence>
<accession>A0ABV0F6R8</accession>
<reference evidence="2" key="1">
    <citation type="submission" date="2016-06" db="EMBL/GenBank/DDBJ databases">
        <title>Four novel species of enterococci isolated from chicken manure.</title>
        <authorList>
            <person name="Van Tyne D."/>
        </authorList>
    </citation>
    <scope>NUCLEOTIDE SEQUENCE [LARGE SCALE GENOMIC DNA]</scope>
    <source>
        <strain evidence="2">JM9A</strain>
    </source>
</reference>
<comment type="caution">
    <text evidence="1">The sequence shown here is derived from an EMBL/GenBank/DDBJ whole genome shotgun (WGS) entry which is preliminary data.</text>
</comment>
<protein>
    <recommendedName>
        <fullName evidence="3">SHOCT domain-containing protein</fullName>
    </recommendedName>
</protein>
<dbReference type="EMBL" id="MAEI02000001">
    <property type="protein sequence ID" value="MEO1782663.1"/>
    <property type="molecule type" value="Genomic_DNA"/>
</dbReference>
<reference evidence="1 2" key="2">
    <citation type="submission" date="2024-02" db="EMBL/GenBank/DDBJ databases">
        <title>The Genome Sequence of Enterococcus diestrammenae JM9A.</title>
        <authorList>
            <person name="Earl A."/>
            <person name="Manson A."/>
            <person name="Gilmore M."/>
            <person name="Sanders J."/>
            <person name="Shea T."/>
            <person name="Howe W."/>
            <person name="Livny J."/>
            <person name="Cuomo C."/>
            <person name="Neafsey D."/>
            <person name="Birren B."/>
        </authorList>
    </citation>
    <scope>NUCLEOTIDE SEQUENCE [LARGE SCALE GENOMIC DNA]</scope>
    <source>
        <strain evidence="1 2">JM9A</strain>
    </source>
</reference>
<proteinExistence type="predicted"/>
<sequence length="87" mass="10448">MVDKYEQWEEEADKRTQKSIELEKRLLAFQEQYEGGNLTEEEYQLRVNQEKDFMEPQENWEPIEPIEPVPDQVTEAAIESLRDETTE</sequence>